<reference evidence="3 4" key="1">
    <citation type="journal article" date="2022" name="Allergy">
        <title>Genome assembly and annotation of Periplaneta americana reveal a comprehensive cockroach allergen profile.</title>
        <authorList>
            <person name="Wang L."/>
            <person name="Xiong Q."/>
            <person name="Saelim N."/>
            <person name="Wang L."/>
            <person name="Nong W."/>
            <person name="Wan A.T."/>
            <person name="Shi M."/>
            <person name="Liu X."/>
            <person name="Cao Q."/>
            <person name="Hui J.H.L."/>
            <person name="Sookrung N."/>
            <person name="Leung T.F."/>
            <person name="Tungtrongchitr A."/>
            <person name="Tsui S.K.W."/>
        </authorList>
    </citation>
    <scope>NUCLEOTIDE SEQUENCE [LARGE SCALE GENOMIC DNA]</scope>
    <source>
        <strain evidence="3">PWHHKU_190912</strain>
    </source>
</reference>
<dbReference type="Pfam" id="PF00078">
    <property type="entry name" value="RVT_1"/>
    <property type="match status" value="1"/>
</dbReference>
<protein>
    <recommendedName>
        <fullName evidence="2">Reverse transcriptase domain-containing protein</fullName>
    </recommendedName>
</protein>
<proteinExistence type="predicted"/>
<accession>A0ABQ8S4W7</accession>
<dbReference type="Proteomes" id="UP001148838">
    <property type="component" value="Unassembled WGS sequence"/>
</dbReference>
<evidence type="ECO:0000313" key="4">
    <source>
        <dbReference type="Proteomes" id="UP001148838"/>
    </source>
</evidence>
<dbReference type="InterPro" id="IPR043502">
    <property type="entry name" value="DNA/RNA_pol_sf"/>
</dbReference>
<sequence length="246" mass="27557">MCLSETYSRVRIGQFLSDAFPIHCGLKQGDALSPSLFNFALEYAIRKVQDNREGLELNGLHQLLVYADDVNMLEENPQTIRENTGILLEANKEIGLEKTRAQLTDRSLHQGATTRPSICYQLYKCSNGLTLSSFFTRYVTVILLPSKFGDCCLVNCPKTDLNLTSDTNKAPLMRQLGQEVMGQVNKETGSSSINGTSTNDGPIKRKLQGRRKTTVPVSDYESDEIELDTDYDSISELQERRFKGSK</sequence>
<evidence type="ECO:0000313" key="3">
    <source>
        <dbReference type="EMBL" id="KAJ4428790.1"/>
    </source>
</evidence>
<comment type="caution">
    <text evidence="3">The sequence shown here is derived from an EMBL/GenBank/DDBJ whole genome shotgun (WGS) entry which is preliminary data.</text>
</comment>
<evidence type="ECO:0000256" key="1">
    <source>
        <dbReference type="SAM" id="MobiDB-lite"/>
    </source>
</evidence>
<feature type="compositionally biased region" description="Low complexity" evidence="1">
    <location>
        <begin position="188"/>
        <end position="199"/>
    </location>
</feature>
<feature type="domain" description="Reverse transcriptase" evidence="2">
    <location>
        <begin position="18"/>
        <end position="97"/>
    </location>
</feature>
<name>A0ABQ8S4W7_PERAM</name>
<organism evidence="3 4">
    <name type="scientific">Periplaneta americana</name>
    <name type="common">American cockroach</name>
    <name type="synonym">Blatta americana</name>
    <dbReference type="NCBI Taxonomy" id="6978"/>
    <lineage>
        <taxon>Eukaryota</taxon>
        <taxon>Metazoa</taxon>
        <taxon>Ecdysozoa</taxon>
        <taxon>Arthropoda</taxon>
        <taxon>Hexapoda</taxon>
        <taxon>Insecta</taxon>
        <taxon>Pterygota</taxon>
        <taxon>Neoptera</taxon>
        <taxon>Polyneoptera</taxon>
        <taxon>Dictyoptera</taxon>
        <taxon>Blattodea</taxon>
        <taxon>Blattoidea</taxon>
        <taxon>Blattidae</taxon>
        <taxon>Blattinae</taxon>
        <taxon>Periplaneta</taxon>
    </lineage>
</organism>
<feature type="compositionally biased region" description="Basic residues" evidence="1">
    <location>
        <begin position="204"/>
        <end position="213"/>
    </location>
</feature>
<evidence type="ECO:0000259" key="2">
    <source>
        <dbReference type="Pfam" id="PF00078"/>
    </source>
</evidence>
<dbReference type="EMBL" id="JAJSOF020000036">
    <property type="protein sequence ID" value="KAJ4428790.1"/>
    <property type="molecule type" value="Genomic_DNA"/>
</dbReference>
<dbReference type="SUPFAM" id="SSF56672">
    <property type="entry name" value="DNA/RNA polymerases"/>
    <property type="match status" value="1"/>
</dbReference>
<gene>
    <name evidence="3" type="ORF">ANN_25783</name>
</gene>
<keyword evidence="4" id="KW-1185">Reference proteome</keyword>
<dbReference type="InterPro" id="IPR000477">
    <property type="entry name" value="RT_dom"/>
</dbReference>
<feature type="region of interest" description="Disordered" evidence="1">
    <location>
        <begin position="185"/>
        <end position="219"/>
    </location>
</feature>